<dbReference type="SUPFAM" id="SSF47413">
    <property type="entry name" value="lambda repressor-like DNA-binding domains"/>
    <property type="match status" value="1"/>
</dbReference>
<keyword evidence="1" id="KW-0238">DNA-binding</keyword>
<keyword evidence="5" id="KW-1185">Reference proteome</keyword>
<gene>
    <name evidence="4" type="ORF">GCM10011365_15960</name>
</gene>
<feature type="region of interest" description="Disordered" evidence="2">
    <location>
        <begin position="1"/>
        <end position="20"/>
    </location>
</feature>
<evidence type="ECO:0000256" key="2">
    <source>
        <dbReference type="SAM" id="MobiDB-lite"/>
    </source>
</evidence>
<evidence type="ECO:0000313" key="4">
    <source>
        <dbReference type="EMBL" id="GGF95427.1"/>
    </source>
</evidence>
<comment type="caution">
    <text evidence="4">The sequence shown here is derived from an EMBL/GenBank/DDBJ whole genome shotgun (WGS) entry which is preliminary data.</text>
</comment>
<feature type="domain" description="HTH cro/C1-type" evidence="3">
    <location>
        <begin position="29"/>
        <end position="74"/>
    </location>
</feature>
<proteinExistence type="predicted"/>
<dbReference type="CDD" id="cd00093">
    <property type="entry name" value="HTH_XRE"/>
    <property type="match status" value="1"/>
</dbReference>
<dbReference type="EMBL" id="BMEO01000005">
    <property type="protein sequence ID" value="GGF95427.1"/>
    <property type="molecule type" value="Genomic_DNA"/>
</dbReference>
<dbReference type="InterPro" id="IPR010982">
    <property type="entry name" value="Lambda_DNA-bd_dom_sf"/>
</dbReference>
<dbReference type="PANTHER" id="PTHR36924:SF1">
    <property type="entry name" value="ANTITOXIN HIGA-1"/>
    <property type="match status" value="1"/>
</dbReference>
<dbReference type="Pfam" id="PF01381">
    <property type="entry name" value="HTH_3"/>
    <property type="match status" value="1"/>
</dbReference>
<dbReference type="Proteomes" id="UP000605253">
    <property type="component" value="Unassembled WGS sequence"/>
</dbReference>
<dbReference type="PROSITE" id="PS50943">
    <property type="entry name" value="HTH_CROC1"/>
    <property type="match status" value="1"/>
</dbReference>
<organism evidence="4 5">
    <name type="scientific">Marinicella pacifica</name>
    <dbReference type="NCBI Taxonomy" id="1171543"/>
    <lineage>
        <taxon>Bacteria</taxon>
        <taxon>Pseudomonadati</taxon>
        <taxon>Pseudomonadota</taxon>
        <taxon>Gammaproteobacteria</taxon>
        <taxon>Lysobacterales</taxon>
        <taxon>Marinicellaceae</taxon>
        <taxon>Marinicella</taxon>
    </lineage>
</organism>
<dbReference type="GO" id="GO:0003677">
    <property type="term" value="F:DNA binding"/>
    <property type="evidence" value="ECO:0007669"/>
    <property type="project" value="UniProtKB-KW"/>
</dbReference>
<reference evidence="4" key="1">
    <citation type="journal article" date="2014" name="Int. J. Syst. Evol. Microbiol.">
        <title>Complete genome sequence of Corynebacterium casei LMG S-19264T (=DSM 44701T), isolated from a smear-ripened cheese.</title>
        <authorList>
            <consortium name="US DOE Joint Genome Institute (JGI-PGF)"/>
            <person name="Walter F."/>
            <person name="Albersmeier A."/>
            <person name="Kalinowski J."/>
            <person name="Ruckert C."/>
        </authorList>
    </citation>
    <scope>NUCLEOTIDE SEQUENCE</scope>
    <source>
        <strain evidence="4">CGMCC 1.12181</strain>
    </source>
</reference>
<dbReference type="InterPro" id="IPR001387">
    <property type="entry name" value="Cro/C1-type_HTH"/>
</dbReference>
<dbReference type="Gene3D" id="1.10.260.40">
    <property type="entry name" value="lambda repressor-like DNA-binding domains"/>
    <property type="match status" value="1"/>
</dbReference>
<dbReference type="RefSeq" id="WP_188365187.1">
    <property type="nucleotide sequence ID" value="NZ_BAABJF010000002.1"/>
</dbReference>
<evidence type="ECO:0000256" key="1">
    <source>
        <dbReference type="ARBA" id="ARBA00023125"/>
    </source>
</evidence>
<sequence>MTIKNTRMKRKPTHPGEMLREDFMPDYSLSVTALAESLGVSRQSINELLRERRALSPEMAVRLSRLFGNSAEFWLNAQRGVDLWKANQALKSEVARIQPIRVA</sequence>
<evidence type="ECO:0000259" key="3">
    <source>
        <dbReference type="PROSITE" id="PS50943"/>
    </source>
</evidence>
<accession>A0A917FP67</accession>
<protein>
    <submittedName>
        <fullName evidence="4">Transcriptional regulator</fullName>
    </submittedName>
</protein>
<dbReference type="AlphaFoldDB" id="A0A917FP67"/>
<reference evidence="4" key="2">
    <citation type="submission" date="2020-09" db="EMBL/GenBank/DDBJ databases">
        <authorList>
            <person name="Sun Q."/>
            <person name="Zhou Y."/>
        </authorList>
    </citation>
    <scope>NUCLEOTIDE SEQUENCE</scope>
    <source>
        <strain evidence="4">CGMCC 1.12181</strain>
    </source>
</reference>
<dbReference type="PANTHER" id="PTHR36924">
    <property type="entry name" value="ANTITOXIN HIGA-1"/>
    <property type="match status" value="1"/>
</dbReference>
<feature type="compositionally biased region" description="Basic residues" evidence="2">
    <location>
        <begin position="1"/>
        <end position="13"/>
    </location>
</feature>
<dbReference type="InterPro" id="IPR013430">
    <property type="entry name" value="Toxin_antidote_HigA"/>
</dbReference>
<evidence type="ECO:0000313" key="5">
    <source>
        <dbReference type="Proteomes" id="UP000605253"/>
    </source>
</evidence>
<dbReference type="NCBIfam" id="TIGR02607">
    <property type="entry name" value="antidote_HigA"/>
    <property type="match status" value="1"/>
</dbReference>
<name>A0A917FP67_9GAMM</name>
<dbReference type="SMART" id="SM00530">
    <property type="entry name" value="HTH_XRE"/>
    <property type="match status" value="1"/>
</dbReference>